<comment type="caution">
    <text evidence="2">The sequence shown here is derived from an EMBL/GenBank/DDBJ whole genome shotgun (WGS) entry which is preliminary data.</text>
</comment>
<organism evidence="2 3">
    <name type="scientific">Streptomyces lanatus</name>
    <dbReference type="NCBI Taxonomy" id="66900"/>
    <lineage>
        <taxon>Bacteria</taxon>
        <taxon>Bacillati</taxon>
        <taxon>Actinomycetota</taxon>
        <taxon>Actinomycetes</taxon>
        <taxon>Kitasatosporales</taxon>
        <taxon>Streptomycetaceae</taxon>
        <taxon>Streptomyces</taxon>
    </lineage>
</organism>
<evidence type="ECO:0000313" key="3">
    <source>
        <dbReference type="Proteomes" id="UP001486207"/>
    </source>
</evidence>
<proteinExistence type="predicted"/>
<name>A0ABV1XPS8_9ACTN</name>
<feature type="region of interest" description="Disordered" evidence="1">
    <location>
        <begin position="39"/>
        <end position="63"/>
    </location>
</feature>
<keyword evidence="3" id="KW-1185">Reference proteome</keyword>
<dbReference type="Proteomes" id="UP001486207">
    <property type="component" value="Unassembled WGS sequence"/>
</dbReference>
<sequence length="218" mass="23198">MSAGEIAALVSAATAVVGLLLAVFGVPLLGGSSPGRPVGGGAAAVSDAPATPRASPSLPLPSGWRPVAAPRLRASFALPDDWTQDRDSAIQSNWSSPDEEHVMSLKRDSSYGPTPKDAVAGQLEWYRDTSESSMADLKAATHPTRQNGKEALLLEIDYHYADRPEVRKRLEVFVAGKAGQVYQLLFDTVATPERLAAQKRLLATARARLLIDTSVQGR</sequence>
<evidence type="ECO:0008006" key="4">
    <source>
        <dbReference type="Google" id="ProtNLM"/>
    </source>
</evidence>
<accession>A0ABV1XPS8</accession>
<gene>
    <name evidence="2" type="ORF">ABT384_13130</name>
</gene>
<protein>
    <recommendedName>
        <fullName evidence="4">Secreted protein</fullName>
    </recommendedName>
</protein>
<dbReference type="RefSeq" id="WP_190067979.1">
    <property type="nucleotide sequence ID" value="NZ_BNBM01000001.1"/>
</dbReference>
<dbReference type="EMBL" id="JBEPFB010000005">
    <property type="protein sequence ID" value="MER7373592.1"/>
    <property type="molecule type" value="Genomic_DNA"/>
</dbReference>
<evidence type="ECO:0000313" key="2">
    <source>
        <dbReference type="EMBL" id="MER7373592.1"/>
    </source>
</evidence>
<reference evidence="2 3" key="1">
    <citation type="submission" date="2024-06" db="EMBL/GenBank/DDBJ databases">
        <title>The Natural Products Discovery Center: Release of the First 8490 Sequenced Strains for Exploring Actinobacteria Biosynthetic Diversity.</title>
        <authorList>
            <person name="Kalkreuter E."/>
            <person name="Kautsar S.A."/>
            <person name="Yang D."/>
            <person name="Bader C.D."/>
            <person name="Teijaro C.N."/>
            <person name="Fluegel L."/>
            <person name="Davis C.M."/>
            <person name="Simpson J.R."/>
            <person name="Lauterbach L."/>
            <person name="Steele A.D."/>
            <person name="Gui C."/>
            <person name="Meng S."/>
            <person name="Li G."/>
            <person name="Viehrig K."/>
            <person name="Ye F."/>
            <person name="Su P."/>
            <person name="Kiefer A.F."/>
            <person name="Nichols A."/>
            <person name="Cepeda A.J."/>
            <person name="Yan W."/>
            <person name="Fan B."/>
            <person name="Jiang Y."/>
            <person name="Adhikari A."/>
            <person name="Zheng C.-J."/>
            <person name="Schuster L."/>
            <person name="Cowan T.M."/>
            <person name="Smanski M.J."/>
            <person name="Chevrette M.G."/>
            <person name="De Carvalho L.P.S."/>
            <person name="Shen B."/>
        </authorList>
    </citation>
    <scope>NUCLEOTIDE SEQUENCE [LARGE SCALE GENOMIC DNA]</scope>
    <source>
        <strain evidence="2 3">NPDC000155</strain>
    </source>
</reference>
<evidence type="ECO:0000256" key="1">
    <source>
        <dbReference type="SAM" id="MobiDB-lite"/>
    </source>
</evidence>